<evidence type="ECO:0000313" key="2">
    <source>
        <dbReference type="Proteomes" id="UP000886883"/>
    </source>
</evidence>
<accession>A0A9D2MU88</accession>
<dbReference type="AlphaFoldDB" id="A0A9D2MU88"/>
<dbReference type="EMBL" id="DWXE01000043">
    <property type="protein sequence ID" value="HJB92115.1"/>
    <property type="molecule type" value="Genomic_DNA"/>
</dbReference>
<comment type="caution">
    <text evidence="1">The sequence shown here is derived from an EMBL/GenBank/DDBJ whole genome shotgun (WGS) entry which is preliminary data.</text>
</comment>
<evidence type="ECO:0000313" key="1">
    <source>
        <dbReference type="EMBL" id="HJB92115.1"/>
    </source>
</evidence>
<name>A0A9D2MU88_9FIRM</name>
<reference evidence="1" key="1">
    <citation type="journal article" date="2021" name="PeerJ">
        <title>Extensive microbial diversity within the chicken gut microbiome revealed by metagenomics and culture.</title>
        <authorList>
            <person name="Gilroy R."/>
            <person name="Ravi A."/>
            <person name="Getino M."/>
            <person name="Pursley I."/>
            <person name="Horton D.L."/>
            <person name="Alikhan N.F."/>
            <person name="Baker D."/>
            <person name="Gharbi K."/>
            <person name="Hall N."/>
            <person name="Watson M."/>
            <person name="Adriaenssens E.M."/>
            <person name="Foster-Nyarko E."/>
            <person name="Jarju S."/>
            <person name="Secka A."/>
            <person name="Antonio M."/>
            <person name="Oren A."/>
            <person name="Chaudhuri R.R."/>
            <person name="La Ragione R."/>
            <person name="Hildebrand F."/>
            <person name="Pallen M.J."/>
        </authorList>
    </citation>
    <scope>NUCLEOTIDE SEQUENCE</scope>
    <source>
        <strain evidence="1">USAMLcec3-2134</strain>
    </source>
</reference>
<dbReference type="Proteomes" id="UP000886883">
    <property type="component" value="Unassembled WGS sequence"/>
</dbReference>
<organism evidence="1 2">
    <name type="scientific">Candidatus Eisenbergiella merdigallinarum</name>
    <dbReference type="NCBI Taxonomy" id="2838552"/>
    <lineage>
        <taxon>Bacteria</taxon>
        <taxon>Bacillati</taxon>
        <taxon>Bacillota</taxon>
        <taxon>Clostridia</taxon>
        <taxon>Lachnospirales</taxon>
        <taxon>Lachnospiraceae</taxon>
        <taxon>Eisenbergiella</taxon>
    </lineage>
</organism>
<gene>
    <name evidence="1" type="ORF">H9763_11715</name>
</gene>
<sequence length="91" mass="10943">MQNCAYDPETGLPLNREYLERGLPPYLQTSIKRMCDSWFIEDSGQKDYHWDIAWCELNADINAAETEQEISSEQAWYLREKYLRMKRNDEM</sequence>
<protein>
    <submittedName>
        <fullName evidence="1">Uncharacterized protein</fullName>
    </submittedName>
</protein>
<proteinExistence type="predicted"/>
<reference evidence="1" key="2">
    <citation type="submission" date="2021-04" db="EMBL/GenBank/DDBJ databases">
        <authorList>
            <person name="Gilroy R."/>
        </authorList>
    </citation>
    <scope>NUCLEOTIDE SEQUENCE</scope>
    <source>
        <strain evidence="1">USAMLcec3-2134</strain>
    </source>
</reference>